<dbReference type="AlphaFoldDB" id="A0A9Q7XTF3"/>
<name>A0A9Q7XTF3_9BURK</name>
<accession>A0A9Q7XTF3</accession>
<protein>
    <submittedName>
        <fullName evidence="1">Uncharacterized protein</fullName>
    </submittedName>
</protein>
<evidence type="ECO:0000313" key="2">
    <source>
        <dbReference type="Proteomes" id="UP000254259"/>
    </source>
</evidence>
<dbReference type="Proteomes" id="UP000254259">
    <property type="component" value="Plasmid CBM2636_mp"/>
</dbReference>
<dbReference type="EMBL" id="LT984814">
    <property type="protein sequence ID" value="SPD66650.1"/>
    <property type="molecule type" value="Genomic_DNA"/>
</dbReference>
<geneLocation type="plasmid" evidence="2">
    <name>cbm2636_mp</name>
</geneLocation>
<gene>
    <name evidence="1" type="ORF">CBM2636_MP10286</name>
</gene>
<organism evidence="1 2">
    <name type="scientific">Cupriavidus taiwanensis</name>
    <dbReference type="NCBI Taxonomy" id="164546"/>
    <lineage>
        <taxon>Bacteria</taxon>
        <taxon>Pseudomonadati</taxon>
        <taxon>Pseudomonadota</taxon>
        <taxon>Betaproteobacteria</taxon>
        <taxon>Burkholderiales</taxon>
        <taxon>Burkholderiaceae</taxon>
        <taxon>Cupriavidus</taxon>
    </lineage>
</organism>
<keyword evidence="1" id="KW-0614">Plasmid</keyword>
<reference evidence="1 2" key="1">
    <citation type="submission" date="2018-01" db="EMBL/GenBank/DDBJ databases">
        <authorList>
            <person name="Clerissi C."/>
        </authorList>
    </citation>
    <scope>NUCLEOTIDE SEQUENCE [LARGE SCALE GENOMIC DNA]</scope>
    <source>
        <strain evidence="1">Cupriavidus taiwanensis SWF 66322</strain>
        <plasmid evidence="2">cbm2636_mp</plasmid>
    </source>
</reference>
<evidence type="ECO:0000313" key="1">
    <source>
        <dbReference type="EMBL" id="SPD66650.1"/>
    </source>
</evidence>
<sequence length="48" mass="5324">MKNKGKQSLMSYIRHSRNGAGSPYNKFTLFASTTVGTPNDFSQKRALS</sequence>
<proteinExistence type="predicted"/>